<dbReference type="SUPFAM" id="SSF54523">
    <property type="entry name" value="Pili subunits"/>
    <property type="match status" value="1"/>
</dbReference>
<dbReference type="PANTHER" id="PTHR30093">
    <property type="entry name" value="GENERAL SECRETION PATHWAY PROTEIN G"/>
    <property type="match status" value="1"/>
</dbReference>
<sequence>MIELLVVIAIIAILASLLLPALAKAKSQAHQSVCLNNFKQLGIMMQLYADDHEDSVVHNGNGQIRLTWVGGVFSSRPEDAGRPEMLIDKRLSLFGQYIKTTGIYRCPSDKSTITVRDPISRRMTPKPRLRSYSLNSFVGWDTNTQGAGEPAYRNQPDRRYQSYLKMSDSAKGPSEVFTFIEVHPVSLCRPFFGHHMNQSFYHVPAGYHNGRAALGYIDGGARVHKWMDLQTKQLLTRTDEAHWGGHSHGNSRNKDVIWLQERATVIKGRR</sequence>
<dbReference type="AlphaFoldDB" id="A0A381VL70"/>
<dbReference type="EMBL" id="UINC01009146">
    <property type="protein sequence ID" value="SVA41040.1"/>
    <property type="molecule type" value="Genomic_DNA"/>
</dbReference>
<organism evidence="1">
    <name type="scientific">marine metagenome</name>
    <dbReference type="NCBI Taxonomy" id="408172"/>
    <lineage>
        <taxon>unclassified sequences</taxon>
        <taxon>metagenomes</taxon>
        <taxon>ecological metagenomes</taxon>
    </lineage>
</organism>
<evidence type="ECO:0000313" key="1">
    <source>
        <dbReference type="EMBL" id="SVA41040.1"/>
    </source>
</evidence>
<reference evidence="1" key="1">
    <citation type="submission" date="2018-05" db="EMBL/GenBank/DDBJ databases">
        <authorList>
            <person name="Lanie J.A."/>
            <person name="Ng W.-L."/>
            <person name="Kazmierczak K.M."/>
            <person name="Andrzejewski T.M."/>
            <person name="Davidsen T.M."/>
            <person name="Wayne K.J."/>
            <person name="Tettelin H."/>
            <person name="Glass J.I."/>
            <person name="Rusch D."/>
            <person name="Podicherti R."/>
            <person name="Tsui H.-C.T."/>
            <person name="Winkler M.E."/>
        </authorList>
    </citation>
    <scope>NUCLEOTIDE SEQUENCE</scope>
</reference>
<dbReference type="InterPro" id="IPR045584">
    <property type="entry name" value="Pilin-like"/>
</dbReference>
<proteinExistence type="predicted"/>
<accession>A0A381VL70</accession>
<evidence type="ECO:0008006" key="2">
    <source>
        <dbReference type="Google" id="ProtNLM"/>
    </source>
</evidence>
<name>A0A381VL70_9ZZZZ</name>
<gene>
    <name evidence="1" type="ORF">METZ01_LOCUS93894</name>
</gene>
<protein>
    <recommendedName>
        <fullName evidence="2">Type II secretion system protein GspG C-terminal domain-containing protein</fullName>
    </recommendedName>
</protein>
<dbReference type="PANTHER" id="PTHR30093:SF2">
    <property type="entry name" value="TYPE II SECRETION SYSTEM PROTEIN H"/>
    <property type="match status" value="1"/>
</dbReference>
<dbReference type="Gene3D" id="3.30.700.10">
    <property type="entry name" value="Glycoprotein, Type 4 Pilin"/>
    <property type="match status" value="1"/>
</dbReference>